<gene>
    <name evidence="1" type="ORF">DAPPUDRAFT_95015</name>
</gene>
<dbReference type="KEGG" id="dpx:DAPPUDRAFT_95015"/>
<name>E9FTQ4_DAPPU</name>
<dbReference type="AlphaFoldDB" id="E9FTQ4"/>
<dbReference type="HOGENOM" id="CLU_1662564_0_0_1"/>
<organism evidence="1 2">
    <name type="scientific">Daphnia pulex</name>
    <name type="common">Water flea</name>
    <dbReference type="NCBI Taxonomy" id="6669"/>
    <lineage>
        <taxon>Eukaryota</taxon>
        <taxon>Metazoa</taxon>
        <taxon>Ecdysozoa</taxon>
        <taxon>Arthropoda</taxon>
        <taxon>Crustacea</taxon>
        <taxon>Branchiopoda</taxon>
        <taxon>Diplostraca</taxon>
        <taxon>Cladocera</taxon>
        <taxon>Anomopoda</taxon>
        <taxon>Daphniidae</taxon>
        <taxon>Daphnia</taxon>
    </lineage>
</organism>
<dbReference type="InParanoid" id="E9FTQ4"/>
<reference evidence="1 2" key="1">
    <citation type="journal article" date="2011" name="Science">
        <title>The ecoresponsive genome of Daphnia pulex.</title>
        <authorList>
            <person name="Colbourne J.K."/>
            <person name="Pfrender M.E."/>
            <person name="Gilbert D."/>
            <person name="Thomas W.K."/>
            <person name="Tucker A."/>
            <person name="Oakley T.H."/>
            <person name="Tokishita S."/>
            <person name="Aerts A."/>
            <person name="Arnold G.J."/>
            <person name="Basu M.K."/>
            <person name="Bauer D.J."/>
            <person name="Caceres C.E."/>
            <person name="Carmel L."/>
            <person name="Casola C."/>
            <person name="Choi J.H."/>
            <person name="Detter J.C."/>
            <person name="Dong Q."/>
            <person name="Dusheyko S."/>
            <person name="Eads B.D."/>
            <person name="Frohlich T."/>
            <person name="Geiler-Samerotte K.A."/>
            <person name="Gerlach D."/>
            <person name="Hatcher P."/>
            <person name="Jogdeo S."/>
            <person name="Krijgsveld J."/>
            <person name="Kriventseva E.V."/>
            <person name="Kultz D."/>
            <person name="Laforsch C."/>
            <person name="Lindquist E."/>
            <person name="Lopez J."/>
            <person name="Manak J.R."/>
            <person name="Muller J."/>
            <person name="Pangilinan J."/>
            <person name="Patwardhan R.P."/>
            <person name="Pitluck S."/>
            <person name="Pritham E.J."/>
            <person name="Rechtsteiner A."/>
            <person name="Rho M."/>
            <person name="Rogozin I.B."/>
            <person name="Sakarya O."/>
            <person name="Salamov A."/>
            <person name="Schaack S."/>
            <person name="Shapiro H."/>
            <person name="Shiga Y."/>
            <person name="Skalitzky C."/>
            <person name="Smith Z."/>
            <person name="Souvorov A."/>
            <person name="Sung W."/>
            <person name="Tang Z."/>
            <person name="Tsuchiya D."/>
            <person name="Tu H."/>
            <person name="Vos H."/>
            <person name="Wang M."/>
            <person name="Wolf Y.I."/>
            <person name="Yamagata H."/>
            <person name="Yamada T."/>
            <person name="Ye Y."/>
            <person name="Shaw J.R."/>
            <person name="Andrews J."/>
            <person name="Crease T.J."/>
            <person name="Tang H."/>
            <person name="Lucas S.M."/>
            <person name="Robertson H.M."/>
            <person name="Bork P."/>
            <person name="Koonin E.V."/>
            <person name="Zdobnov E.M."/>
            <person name="Grigoriev I.V."/>
            <person name="Lynch M."/>
            <person name="Boore J.L."/>
        </authorList>
    </citation>
    <scope>NUCLEOTIDE SEQUENCE [LARGE SCALE GENOMIC DNA]</scope>
</reference>
<proteinExistence type="predicted"/>
<dbReference type="Proteomes" id="UP000000305">
    <property type="component" value="Unassembled WGS sequence"/>
</dbReference>
<accession>E9FTQ4</accession>
<protein>
    <submittedName>
        <fullName evidence="1">Uncharacterized protein</fullName>
    </submittedName>
</protein>
<sequence length="159" mass="17299">MSMGVDKSFGSRMTDFIFPAYLRLSRPTRKRKKIYTYKTKVVLSANRDGQNTGIRGETNKIKVKGGGELKLSSLGRVSCRSEWKARVARRTTAIAAAAWAVARAVPEVLAIHERSSDAAPSSSFRPCRSAREICWSTAKCSLSATASSVTSSIILPVTV</sequence>
<evidence type="ECO:0000313" key="1">
    <source>
        <dbReference type="EMBL" id="EFX89602.1"/>
    </source>
</evidence>
<keyword evidence="2" id="KW-1185">Reference proteome</keyword>
<evidence type="ECO:0000313" key="2">
    <source>
        <dbReference type="Proteomes" id="UP000000305"/>
    </source>
</evidence>
<dbReference type="EMBL" id="GL732524">
    <property type="protein sequence ID" value="EFX89602.1"/>
    <property type="molecule type" value="Genomic_DNA"/>
</dbReference>